<sequence length="282" mass="29534">MTGPDLTLVQLSDPHILPDGVLMHDVVDTTAHLAAALDTIEAAALPASAFLLTGDLTDNGDPAAYRRLRGLVEPAAASVGAEVVYVMGNHDDRAAFHTELLGTAPSTAEHDTVVTIGGLRVVVLDTSEPGRHDGHLSTGQLDRLAAELAEPAERGSVLVCHHPPLRSPVPSVDLLRLRNAENLAAVLTGTDVRLVVTGHAHHTGAGALAGIPVWVGPALAYGVAPVPPRGRLRAAADSAFTRIDVFGDQIVATAVPVSRATTVYDVSSAERLRYMREVIATW</sequence>
<dbReference type="InterPro" id="IPR004843">
    <property type="entry name" value="Calcineurin-like_PHP"/>
</dbReference>
<dbReference type="Gene3D" id="3.60.21.10">
    <property type="match status" value="1"/>
</dbReference>
<dbReference type="InterPro" id="IPR050884">
    <property type="entry name" value="CNP_phosphodiesterase-III"/>
</dbReference>
<keyword evidence="7" id="KW-1185">Reference proteome</keyword>
<keyword evidence="1" id="KW-0479">Metal-binding</keyword>
<keyword evidence="3" id="KW-0408">Iron</keyword>
<keyword evidence="2" id="KW-0378">Hydrolase</keyword>
<evidence type="ECO:0000313" key="7">
    <source>
        <dbReference type="Proteomes" id="UP001156441"/>
    </source>
</evidence>
<comment type="caution">
    <text evidence="6">The sequence shown here is derived from an EMBL/GenBank/DDBJ whole genome shotgun (WGS) entry which is preliminary data.</text>
</comment>
<organism evidence="6 7">
    <name type="scientific">Actinophytocola gossypii</name>
    <dbReference type="NCBI Taxonomy" id="2812003"/>
    <lineage>
        <taxon>Bacteria</taxon>
        <taxon>Bacillati</taxon>
        <taxon>Actinomycetota</taxon>
        <taxon>Actinomycetes</taxon>
        <taxon>Pseudonocardiales</taxon>
        <taxon>Pseudonocardiaceae</taxon>
    </lineage>
</organism>
<evidence type="ECO:0000256" key="3">
    <source>
        <dbReference type="ARBA" id="ARBA00023004"/>
    </source>
</evidence>
<dbReference type="EMBL" id="JAFFZE010000004">
    <property type="protein sequence ID" value="MCT2581817.1"/>
    <property type="molecule type" value="Genomic_DNA"/>
</dbReference>
<evidence type="ECO:0000256" key="4">
    <source>
        <dbReference type="ARBA" id="ARBA00025742"/>
    </source>
</evidence>
<feature type="domain" description="Calcineurin-like phosphoesterase" evidence="5">
    <location>
        <begin position="7"/>
        <end position="202"/>
    </location>
</feature>
<dbReference type="Pfam" id="PF00149">
    <property type="entry name" value="Metallophos"/>
    <property type="match status" value="1"/>
</dbReference>
<evidence type="ECO:0000313" key="6">
    <source>
        <dbReference type="EMBL" id="MCT2581817.1"/>
    </source>
</evidence>
<accession>A0ABT2J1T2</accession>
<reference evidence="6 7" key="1">
    <citation type="submission" date="2021-02" db="EMBL/GenBank/DDBJ databases">
        <title>Actinophytocola xerophila sp. nov., isolated from soil of cotton cropping field.</title>
        <authorList>
            <person name="Huang R."/>
            <person name="Chen X."/>
            <person name="Ge X."/>
            <person name="Liu W."/>
        </authorList>
    </citation>
    <scope>NUCLEOTIDE SEQUENCE [LARGE SCALE GENOMIC DNA]</scope>
    <source>
        <strain evidence="6 7">S1-96</strain>
    </source>
</reference>
<protein>
    <submittedName>
        <fullName evidence="6">Metallophosphoesterase</fullName>
    </submittedName>
</protein>
<evidence type="ECO:0000259" key="5">
    <source>
        <dbReference type="Pfam" id="PF00149"/>
    </source>
</evidence>
<comment type="similarity">
    <text evidence="4">Belongs to the cyclic nucleotide phosphodiesterase class-III family.</text>
</comment>
<evidence type="ECO:0000256" key="2">
    <source>
        <dbReference type="ARBA" id="ARBA00022801"/>
    </source>
</evidence>
<dbReference type="SUPFAM" id="SSF56300">
    <property type="entry name" value="Metallo-dependent phosphatases"/>
    <property type="match status" value="1"/>
</dbReference>
<evidence type="ECO:0000256" key="1">
    <source>
        <dbReference type="ARBA" id="ARBA00022723"/>
    </source>
</evidence>
<dbReference type="RefSeq" id="WP_260189177.1">
    <property type="nucleotide sequence ID" value="NZ_JAFFZE010000004.1"/>
</dbReference>
<gene>
    <name evidence="6" type="ORF">JT362_01625</name>
</gene>
<dbReference type="PANTHER" id="PTHR42988:SF2">
    <property type="entry name" value="CYCLIC NUCLEOTIDE PHOSPHODIESTERASE CBUA0032-RELATED"/>
    <property type="match status" value="1"/>
</dbReference>
<dbReference type="InterPro" id="IPR029052">
    <property type="entry name" value="Metallo-depent_PP-like"/>
</dbReference>
<name>A0ABT2J1T2_9PSEU</name>
<dbReference type="Proteomes" id="UP001156441">
    <property type="component" value="Unassembled WGS sequence"/>
</dbReference>
<proteinExistence type="inferred from homology"/>
<dbReference type="PANTHER" id="PTHR42988">
    <property type="entry name" value="PHOSPHOHYDROLASE"/>
    <property type="match status" value="1"/>
</dbReference>